<dbReference type="GO" id="GO:0005634">
    <property type="term" value="C:nucleus"/>
    <property type="evidence" value="ECO:0007669"/>
    <property type="project" value="TreeGrafter"/>
</dbReference>
<feature type="compositionally biased region" description="Basic and acidic residues" evidence="1">
    <location>
        <begin position="161"/>
        <end position="173"/>
    </location>
</feature>
<feature type="compositionally biased region" description="Polar residues" evidence="1">
    <location>
        <begin position="258"/>
        <end position="270"/>
    </location>
</feature>
<feature type="compositionally biased region" description="Acidic residues" evidence="1">
    <location>
        <begin position="133"/>
        <end position="142"/>
    </location>
</feature>
<accession>A0A6J2XHV0</accession>
<feature type="region of interest" description="Disordered" evidence="1">
    <location>
        <begin position="101"/>
        <end position="173"/>
    </location>
</feature>
<dbReference type="InterPro" id="IPR039353">
    <property type="entry name" value="TF_Adf1"/>
</dbReference>
<evidence type="ECO:0000256" key="1">
    <source>
        <dbReference type="SAM" id="MobiDB-lite"/>
    </source>
</evidence>
<dbReference type="FunCoup" id="A0A6J2XHV0">
    <property type="interactions" value="66"/>
</dbReference>
<sequence>MELLIESVRENRVLYDTSHQDYMRTKYKDEIWGRIATELNYSNGQEVKEIWRKLRDCHRDALRRQGKRKSGDAAKAIKLWTYQKQMEFLLLFMANRNTTGNVDISQDERSNTIEDNLVSPASQDITERANENTQDDEVDQAEEPQYIQRSREYLGKSYNTKQDEERKRISSLLDKKSDNEKEYGLYQFFMAMYNDTKKMSKISQLRIRRKLFEAVQLEDETNLALNFSQTSSASYHPPPPQHRIGLPLPSPSSHSSSTYEQLSTAQSPPQLNYEPLRPSSEQSYDIPATSEEKIFV</sequence>
<evidence type="ECO:0000259" key="2">
    <source>
        <dbReference type="PROSITE" id="PS51029"/>
    </source>
</evidence>
<dbReference type="PANTHER" id="PTHR12243:SF67">
    <property type="entry name" value="COREPRESSOR OF PANGOLIN, ISOFORM A-RELATED"/>
    <property type="match status" value="1"/>
</dbReference>
<dbReference type="SMART" id="SM00595">
    <property type="entry name" value="MADF"/>
    <property type="match status" value="1"/>
</dbReference>
<protein>
    <submittedName>
        <fullName evidence="4">Uncharacterized protein LOC115878621</fullName>
    </submittedName>
</protein>
<dbReference type="PROSITE" id="PS51029">
    <property type="entry name" value="MADF"/>
    <property type="match status" value="1"/>
</dbReference>
<feature type="domain" description="MADF" evidence="2">
    <location>
        <begin position="3"/>
        <end position="94"/>
    </location>
</feature>
<dbReference type="Pfam" id="PF10545">
    <property type="entry name" value="MADF_DNA_bdg"/>
    <property type="match status" value="1"/>
</dbReference>
<dbReference type="AlphaFoldDB" id="A0A6J2XHV0"/>
<dbReference type="PANTHER" id="PTHR12243">
    <property type="entry name" value="MADF DOMAIN TRANSCRIPTION FACTOR"/>
    <property type="match status" value="1"/>
</dbReference>
<organism evidence="3 4">
    <name type="scientific">Sitophilus oryzae</name>
    <name type="common">Rice weevil</name>
    <name type="synonym">Curculio oryzae</name>
    <dbReference type="NCBI Taxonomy" id="7048"/>
    <lineage>
        <taxon>Eukaryota</taxon>
        <taxon>Metazoa</taxon>
        <taxon>Ecdysozoa</taxon>
        <taxon>Arthropoda</taxon>
        <taxon>Hexapoda</taxon>
        <taxon>Insecta</taxon>
        <taxon>Pterygota</taxon>
        <taxon>Neoptera</taxon>
        <taxon>Endopterygota</taxon>
        <taxon>Coleoptera</taxon>
        <taxon>Polyphaga</taxon>
        <taxon>Cucujiformia</taxon>
        <taxon>Curculionidae</taxon>
        <taxon>Dryophthorinae</taxon>
        <taxon>Sitophilus</taxon>
    </lineage>
</organism>
<reference evidence="4" key="1">
    <citation type="submission" date="2025-08" db="UniProtKB">
        <authorList>
            <consortium name="RefSeq"/>
        </authorList>
    </citation>
    <scope>IDENTIFICATION</scope>
    <source>
        <tissue evidence="4">Gonads</tissue>
    </source>
</reference>
<dbReference type="OrthoDB" id="8196929at2759"/>
<keyword evidence="3" id="KW-1185">Reference proteome</keyword>
<gene>
    <name evidence="4" type="primary">LOC115878621</name>
</gene>
<name>A0A6J2XHV0_SITOR</name>
<dbReference type="Proteomes" id="UP000504635">
    <property type="component" value="Unplaced"/>
</dbReference>
<dbReference type="InterPro" id="IPR006578">
    <property type="entry name" value="MADF-dom"/>
</dbReference>
<dbReference type="RefSeq" id="XP_030751028.1">
    <property type="nucleotide sequence ID" value="XM_030895168.1"/>
</dbReference>
<dbReference type="GO" id="GO:0005667">
    <property type="term" value="C:transcription regulator complex"/>
    <property type="evidence" value="ECO:0007669"/>
    <property type="project" value="TreeGrafter"/>
</dbReference>
<dbReference type="GO" id="GO:0006357">
    <property type="term" value="P:regulation of transcription by RNA polymerase II"/>
    <property type="evidence" value="ECO:0007669"/>
    <property type="project" value="TreeGrafter"/>
</dbReference>
<proteinExistence type="predicted"/>
<evidence type="ECO:0000313" key="4">
    <source>
        <dbReference type="RefSeq" id="XP_030751028.1"/>
    </source>
</evidence>
<dbReference type="InParanoid" id="A0A6J2XHV0"/>
<evidence type="ECO:0000313" key="3">
    <source>
        <dbReference type="Proteomes" id="UP000504635"/>
    </source>
</evidence>
<feature type="region of interest" description="Disordered" evidence="1">
    <location>
        <begin position="230"/>
        <end position="296"/>
    </location>
</feature>
<dbReference type="KEGG" id="soy:115878621"/>
<dbReference type="GeneID" id="115878621"/>